<organism evidence="1">
    <name type="scientific">marine sediment metagenome</name>
    <dbReference type="NCBI Taxonomy" id="412755"/>
    <lineage>
        <taxon>unclassified sequences</taxon>
        <taxon>metagenomes</taxon>
        <taxon>ecological metagenomes</taxon>
    </lineage>
</organism>
<evidence type="ECO:0000313" key="1">
    <source>
        <dbReference type="EMBL" id="GAG26911.1"/>
    </source>
</evidence>
<name>X0XPN2_9ZZZZ</name>
<dbReference type="AlphaFoldDB" id="X0XPN2"/>
<comment type="caution">
    <text evidence="1">The sequence shown here is derived from an EMBL/GenBank/DDBJ whole genome shotgun (WGS) entry which is preliminary data.</text>
</comment>
<accession>X0XPN2</accession>
<dbReference type="EMBL" id="BARS01036218">
    <property type="protein sequence ID" value="GAG26911.1"/>
    <property type="molecule type" value="Genomic_DNA"/>
</dbReference>
<evidence type="ECO:0008006" key="2">
    <source>
        <dbReference type="Google" id="ProtNLM"/>
    </source>
</evidence>
<reference evidence="1" key="1">
    <citation type="journal article" date="2014" name="Front. Microbiol.">
        <title>High frequency of phylogenetically diverse reductive dehalogenase-homologous genes in deep subseafloor sedimentary metagenomes.</title>
        <authorList>
            <person name="Kawai M."/>
            <person name="Futagami T."/>
            <person name="Toyoda A."/>
            <person name="Takaki Y."/>
            <person name="Nishi S."/>
            <person name="Hori S."/>
            <person name="Arai W."/>
            <person name="Tsubouchi T."/>
            <person name="Morono Y."/>
            <person name="Uchiyama I."/>
            <person name="Ito T."/>
            <person name="Fujiyama A."/>
            <person name="Inagaki F."/>
            <person name="Takami H."/>
        </authorList>
    </citation>
    <scope>NUCLEOTIDE SEQUENCE</scope>
    <source>
        <strain evidence="1">Expedition CK06-06</strain>
    </source>
</reference>
<sequence>MGLIVPQRYKKLFGKVRTGKRPKDGWGTQTGKLIYSLNNFFRKNRINLKEERSFLIKPKEIKEFLRKNLKDKDIIVCFDYKNLYHKQRDSRGHVSIIENIEDDIVTLIDPEYRVPKYRKVSLEEISKAIESHGEENGGGFWVIS</sequence>
<proteinExistence type="predicted"/>
<gene>
    <name evidence="1" type="ORF">S01H1_55699</name>
</gene>
<protein>
    <recommendedName>
        <fullName evidence="2">Peptidase C39-like domain-containing protein</fullName>
    </recommendedName>
</protein>